<proteinExistence type="predicted"/>
<name>A0A9N9EF06_9GLOM</name>
<dbReference type="AlphaFoldDB" id="A0A9N9EF06"/>
<keyword evidence="2" id="KW-1185">Reference proteome</keyword>
<comment type="caution">
    <text evidence="1">The sequence shown here is derived from an EMBL/GenBank/DDBJ whole genome shotgun (WGS) entry which is preliminary data.</text>
</comment>
<sequence>MSEFLTTKQRSKAQKLPCIFLDLVCNYKEQGSSNKKARLNDSFNTDEMSVDDVSHHLSEFERVAENNMYIITDLQWQVEN</sequence>
<evidence type="ECO:0000313" key="1">
    <source>
        <dbReference type="EMBL" id="CAG8669301.1"/>
    </source>
</evidence>
<dbReference type="Proteomes" id="UP000789759">
    <property type="component" value="Unassembled WGS sequence"/>
</dbReference>
<dbReference type="EMBL" id="CAJVQA010008274">
    <property type="protein sequence ID" value="CAG8669301.1"/>
    <property type="molecule type" value="Genomic_DNA"/>
</dbReference>
<organism evidence="1 2">
    <name type="scientific">Cetraspora pellucida</name>
    <dbReference type="NCBI Taxonomy" id="1433469"/>
    <lineage>
        <taxon>Eukaryota</taxon>
        <taxon>Fungi</taxon>
        <taxon>Fungi incertae sedis</taxon>
        <taxon>Mucoromycota</taxon>
        <taxon>Glomeromycotina</taxon>
        <taxon>Glomeromycetes</taxon>
        <taxon>Diversisporales</taxon>
        <taxon>Gigasporaceae</taxon>
        <taxon>Cetraspora</taxon>
    </lineage>
</organism>
<dbReference type="OrthoDB" id="2447818at2759"/>
<gene>
    <name evidence="1" type="ORF">CPELLU_LOCUS10191</name>
</gene>
<evidence type="ECO:0000313" key="2">
    <source>
        <dbReference type="Proteomes" id="UP000789759"/>
    </source>
</evidence>
<accession>A0A9N9EF06</accession>
<protein>
    <submittedName>
        <fullName evidence="1">13267_t:CDS:1</fullName>
    </submittedName>
</protein>
<reference evidence="1" key="1">
    <citation type="submission" date="2021-06" db="EMBL/GenBank/DDBJ databases">
        <authorList>
            <person name="Kallberg Y."/>
            <person name="Tangrot J."/>
            <person name="Rosling A."/>
        </authorList>
    </citation>
    <scope>NUCLEOTIDE SEQUENCE</scope>
    <source>
        <strain evidence="1">FL966</strain>
    </source>
</reference>